<accession>A0A2A8D643</accession>
<dbReference type="Proteomes" id="UP000219947">
    <property type="component" value="Unassembled WGS sequence"/>
</dbReference>
<organism evidence="3 4">
    <name type="scientific">Rothia dentocariosa</name>
    <dbReference type="NCBI Taxonomy" id="2047"/>
    <lineage>
        <taxon>Bacteria</taxon>
        <taxon>Bacillati</taxon>
        <taxon>Actinomycetota</taxon>
        <taxon>Actinomycetes</taxon>
        <taxon>Micrococcales</taxon>
        <taxon>Micrococcaceae</taxon>
        <taxon>Rothia</taxon>
    </lineage>
</organism>
<feature type="transmembrane region" description="Helical" evidence="2">
    <location>
        <begin position="330"/>
        <end position="350"/>
    </location>
</feature>
<reference evidence="3" key="1">
    <citation type="submission" date="2017-10" db="EMBL/GenBank/DDBJ databases">
        <title>Kefir isolates.</title>
        <authorList>
            <person name="Kim Y."/>
            <person name="Blasche S."/>
        </authorList>
    </citation>
    <scope>NUCLEOTIDE SEQUENCE [LARGE SCALE GENOMIC DNA]</scope>
    <source>
        <strain evidence="3">OG2-2</strain>
    </source>
</reference>
<feature type="transmembrane region" description="Helical" evidence="2">
    <location>
        <begin position="49"/>
        <end position="78"/>
    </location>
</feature>
<feature type="region of interest" description="Disordered" evidence="1">
    <location>
        <begin position="1"/>
        <end position="21"/>
    </location>
</feature>
<evidence type="ECO:0000313" key="4">
    <source>
        <dbReference type="Proteomes" id="UP000219947"/>
    </source>
</evidence>
<protein>
    <submittedName>
        <fullName evidence="3">ABC transporter permease</fullName>
    </submittedName>
</protein>
<evidence type="ECO:0000313" key="3">
    <source>
        <dbReference type="EMBL" id="PEN16263.1"/>
    </source>
</evidence>
<feature type="transmembrane region" description="Helical" evidence="2">
    <location>
        <begin position="365"/>
        <end position="393"/>
    </location>
</feature>
<keyword evidence="4" id="KW-1185">Reference proteome</keyword>
<dbReference type="EMBL" id="PDEV01000002">
    <property type="protein sequence ID" value="PEN16263.1"/>
    <property type="molecule type" value="Genomic_DNA"/>
</dbReference>
<evidence type="ECO:0000256" key="2">
    <source>
        <dbReference type="SAM" id="Phobius"/>
    </source>
</evidence>
<dbReference type="AlphaFoldDB" id="A0A2A8D643"/>
<keyword evidence="2" id="KW-0812">Transmembrane</keyword>
<dbReference type="RefSeq" id="WP_098042666.1">
    <property type="nucleotide sequence ID" value="NZ_PDEV01000002.1"/>
</dbReference>
<sequence length="441" mass="48938">MSTHLGTSLSPSSQHRNDSANLSARVSHGLKKSGDYVRDNSNQLRIPEFVIFGAMVFATVLPVINQPLSQIAVVIGALYGLTKPAQYELGRFKSLKTIMWLGLVYMMFVSLLHTASADAFDWRQRLVRMIFTTILMWNLAEGRLHFRSAIAGHLTALLINVPAFYLGITERSDGNVLVGFLHDKNYAGLAYAIFGVLAFAIMRTMPERIFAFVLGTSVVWLTNSRTSITAYLVGVLWVLLASRFNFMVRMFLLGGVWALVQTLATDYAQVGQFASRVGSDVLRERIDAVAQEKAETAGFFGSGLGEAYAPLQDRNWVYHNSYLVLRTEGGWVWTVFVIAITIIVGMRIFVSKTSWTVEERVGQGAAIALLICGLSLGEVFYTFTWAIVMAYAVRAGAIARNRELGMPGYEAENFVGVDRRIELPKSPEKITAYIANRIKNS</sequence>
<feature type="transmembrane region" description="Helical" evidence="2">
    <location>
        <begin position="146"/>
        <end position="166"/>
    </location>
</feature>
<proteinExistence type="predicted"/>
<name>A0A2A8D643_9MICC</name>
<feature type="transmembrane region" description="Helical" evidence="2">
    <location>
        <begin position="186"/>
        <end position="202"/>
    </location>
</feature>
<feature type="transmembrane region" description="Helical" evidence="2">
    <location>
        <begin position="209"/>
        <end position="240"/>
    </location>
</feature>
<feature type="transmembrane region" description="Helical" evidence="2">
    <location>
        <begin position="98"/>
        <end position="116"/>
    </location>
</feature>
<evidence type="ECO:0000256" key="1">
    <source>
        <dbReference type="SAM" id="MobiDB-lite"/>
    </source>
</evidence>
<keyword evidence="2" id="KW-1133">Transmembrane helix</keyword>
<comment type="caution">
    <text evidence="3">The sequence shown here is derived from an EMBL/GenBank/DDBJ whole genome shotgun (WGS) entry which is preliminary data.</text>
</comment>
<gene>
    <name evidence="3" type="ORF">CRM92_06170</name>
</gene>
<keyword evidence="2" id="KW-0472">Membrane</keyword>